<name>A0A3M8LEB1_9MICO</name>
<comment type="caution">
    <text evidence="2">The sequence shown here is derived from an EMBL/GenBank/DDBJ whole genome shotgun (WGS) entry which is preliminary data.</text>
</comment>
<protein>
    <submittedName>
        <fullName evidence="2">Uncharacterized protein</fullName>
    </submittedName>
</protein>
<evidence type="ECO:0000313" key="3">
    <source>
        <dbReference type="Proteomes" id="UP000279859"/>
    </source>
</evidence>
<accession>A0A3M8LEB1</accession>
<dbReference type="EMBL" id="RDSR01000007">
    <property type="protein sequence ID" value="RNE63811.1"/>
    <property type="molecule type" value="Genomic_DNA"/>
</dbReference>
<feature type="compositionally biased region" description="Low complexity" evidence="1">
    <location>
        <begin position="9"/>
        <end position="38"/>
    </location>
</feature>
<feature type="region of interest" description="Disordered" evidence="1">
    <location>
        <begin position="1"/>
        <end position="51"/>
    </location>
</feature>
<evidence type="ECO:0000313" key="2">
    <source>
        <dbReference type="EMBL" id="RNE63811.1"/>
    </source>
</evidence>
<keyword evidence="3" id="KW-1185">Reference proteome</keyword>
<reference evidence="2 3" key="1">
    <citation type="submission" date="2018-11" db="EMBL/GenBank/DDBJ databases">
        <title>Cryobacterium sp. nov., isolated from rhizosphere soil of lettuce.</title>
        <authorList>
            <person name="Wang Y."/>
        </authorList>
    </citation>
    <scope>NUCLEOTIDE SEQUENCE [LARGE SCALE GENOMIC DNA]</scope>
    <source>
        <strain evidence="2 3">NEAU-85</strain>
    </source>
</reference>
<dbReference type="Proteomes" id="UP000279859">
    <property type="component" value="Unassembled WGS sequence"/>
</dbReference>
<dbReference type="AlphaFoldDB" id="A0A3M8LEB1"/>
<dbReference type="RefSeq" id="WP_123045421.1">
    <property type="nucleotide sequence ID" value="NZ_RDSR01000007.1"/>
</dbReference>
<gene>
    <name evidence="2" type="ORF">EEJ31_06190</name>
</gene>
<evidence type="ECO:0000256" key="1">
    <source>
        <dbReference type="SAM" id="MobiDB-lite"/>
    </source>
</evidence>
<organism evidence="2 3">
    <name type="scientific">Cryobacterium tepidiphilum</name>
    <dbReference type="NCBI Taxonomy" id="2486026"/>
    <lineage>
        <taxon>Bacteria</taxon>
        <taxon>Bacillati</taxon>
        <taxon>Actinomycetota</taxon>
        <taxon>Actinomycetes</taxon>
        <taxon>Micrococcales</taxon>
        <taxon>Microbacteriaceae</taxon>
        <taxon>Cryobacterium</taxon>
    </lineage>
</organism>
<sequence length="65" mass="6708">MNDTDPNSPETGAQTPTTETPTTETSTTQTPTTDAAAPAPTPPADAEGDVLRDEIESIHAIGEDQ</sequence>
<proteinExistence type="predicted"/>